<reference evidence="3 4" key="1">
    <citation type="journal article" date="2014" name="Proc. Natl. Acad. Sci. U.S.A.">
        <title>Functional type 2 photosynthetic reaction centers found in the rare bacterial phylum Gemmatimonadetes.</title>
        <authorList>
            <person name="Zeng Y."/>
            <person name="Feng F."/>
            <person name="Medova H."/>
            <person name="Dean J."/>
            <person name="Koblizek M."/>
        </authorList>
    </citation>
    <scope>NUCLEOTIDE SEQUENCE [LARGE SCALE GENOMIC DNA]</scope>
    <source>
        <strain evidence="3 4">AP64</strain>
    </source>
</reference>
<feature type="chain" id="PRO_5007507027" description="DM13 domain-containing protein" evidence="1">
    <location>
        <begin position="22"/>
        <end position="147"/>
    </location>
</feature>
<gene>
    <name evidence="3" type="ORF">GEMMAAP_18715</name>
</gene>
<sequence>MRLIRSIGTLALGVVAACSNAEPPMAPNATPVAPDGSLPNGTGVTASFTRTGYNVTGTATLVIDKGVAQLDFSPDFTIASTPGPFVYLNTDANPNRGQPLRVAALRARTGAQRYTFQVPAGVRYTHVIIWCDPFNVGMAQAVIPPTS</sequence>
<dbReference type="Proteomes" id="UP000076404">
    <property type="component" value="Chromosome"/>
</dbReference>
<accession>A0A143BNU7</accession>
<evidence type="ECO:0000256" key="1">
    <source>
        <dbReference type="SAM" id="SignalP"/>
    </source>
</evidence>
<dbReference type="AlphaFoldDB" id="A0A143BNU7"/>
<dbReference type="EMBL" id="CP011454">
    <property type="protein sequence ID" value="AMW06265.1"/>
    <property type="molecule type" value="Genomic_DNA"/>
</dbReference>
<name>A0A143BNU7_9BACT</name>
<dbReference type="InterPro" id="IPR019545">
    <property type="entry name" value="DM13_domain"/>
</dbReference>
<reference evidence="3 4" key="2">
    <citation type="journal article" date="2016" name="Environ. Microbiol. Rep.">
        <title>Metagenomic evidence for the presence of phototrophic Gemmatimonadetes bacteria in diverse environments.</title>
        <authorList>
            <person name="Zeng Y."/>
            <person name="Baumbach J."/>
            <person name="Barbosa E.G."/>
            <person name="Azevedo V."/>
            <person name="Zhang C."/>
            <person name="Koblizek M."/>
        </authorList>
    </citation>
    <scope>NUCLEOTIDE SEQUENCE [LARGE SCALE GENOMIC DNA]</scope>
    <source>
        <strain evidence="3 4">AP64</strain>
    </source>
</reference>
<dbReference type="PROSITE" id="PS51257">
    <property type="entry name" value="PROKAR_LIPOPROTEIN"/>
    <property type="match status" value="1"/>
</dbReference>
<feature type="signal peptide" evidence="1">
    <location>
        <begin position="1"/>
        <end position="21"/>
    </location>
</feature>
<evidence type="ECO:0000259" key="2">
    <source>
        <dbReference type="PROSITE" id="PS51549"/>
    </source>
</evidence>
<keyword evidence="1" id="KW-0732">Signal</keyword>
<proteinExistence type="predicted"/>
<dbReference type="Pfam" id="PF10517">
    <property type="entry name" value="DM13"/>
    <property type="match status" value="1"/>
</dbReference>
<evidence type="ECO:0000313" key="3">
    <source>
        <dbReference type="EMBL" id="AMW06265.1"/>
    </source>
</evidence>
<protein>
    <recommendedName>
        <fullName evidence="2">DM13 domain-containing protein</fullName>
    </recommendedName>
</protein>
<keyword evidence="4" id="KW-1185">Reference proteome</keyword>
<feature type="domain" description="DM13" evidence="2">
    <location>
        <begin position="41"/>
        <end position="144"/>
    </location>
</feature>
<evidence type="ECO:0000313" key="4">
    <source>
        <dbReference type="Proteomes" id="UP000076404"/>
    </source>
</evidence>
<dbReference type="RefSeq" id="WP_026850958.1">
    <property type="nucleotide sequence ID" value="NZ_CP011454.1"/>
</dbReference>
<dbReference type="PROSITE" id="PS51549">
    <property type="entry name" value="DM13"/>
    <property type="match status" value="1"/>
</dbReference>
<organism evidence="3 4">
    <name type="scientific">Gemmatimonas phototrophica</name>
    <dbReference type="NCBI Taxonomy" id="1379270"/>
    <lineage>
        <taxon>Bacteria</taxon>
        <taxon>Pseudomonadati</taxon>
        <taxon>Gemmatimonadota</taxon>
        <taxon>Gemmatimonadia</taxon>
        <taxon>Gemmatimonadales</taxon>
        <taxon>Gemmatimonadaceae</taxon>
        <taxon>Gemmatimonas</taxon>
    </lineage>
</organism>
<dbReference type="OrthoDB" id="884433at2"/>
<dbReference type="STRING" id="1379270.GEMMAAP_18715"/>
<dbReference type="KEGG" id="gph:GEMMAAP_18715"/>